<evidence type="ECO:0000313" key="2">
    <source>
        <dbReference type="Proteomes" id="UP000516373"/>
    </source>
</evidence>
<organism evidence="1 2">
    <name type="scientific">Streptomyces tuirus</name>
    <dbReference type="NCBI Taxonomy" id="68278"/>
    <lineage>
        <taxon>Bacteria</taxon>
        <taxon>Bacillati</taxon>
        <taxon>Actinomycetota</taxon>
        <taxon>Actinomycetes</taxon>
        <taxon>Kitasatosporales</taxon>
        <taxon>Streptomycetaceae</taxon>
        <taxon>Streptomyces</taxon>
    </lineage>
</organism>
<accession>A0A7G1NVT0</accession>
<name>A0A7G1NVT0_9ACTN</name>
<dbReference type="EMBL" id="AP023439">
    <property type="protein sequence ID" value="BCL25065.1"/>
    <property type="molecule type" value="Genomic_DNA"/>
</dbReference>
<gene>
    <name evidence="1" type="ORF">GCM10017668_69080</name>
</gene>
<dbReference type="Proteomes" id="UP000516373">
    <property type="component" value="Chromosome"/>
</dbReference>
<proteinExistence type="predicted"/>
<protein>
    <submittedName>
        <fullName evidence="1">Uncharacterized protein</fullName>
    </submittedName>
</protein>
<dbReference type="AlphaFoldDB" id="A0A7G1NVT0"/>
<dbReference type="KEGG" id="stui:GCM10017668_69080"/>
<reference evidence="1 2" key="1">
    <citation type="journal article" date="2014" name="Int. J. Syst. Evol. Microbiol.">
        <title>Complete genome sequence of Corynebacterium casei LMG S-19264T (=DSM 44701T), isolated from a smear-ripened cheese.</title>
        <authorList>
            <consortium name="US DOE Joint Genome Institute (JGI-PGF)"/>
            <person name="Walter F."/>
            <person name="Albersmeier A."/>
            <person name="Kalinowski J."/>
            <person name="Ruckert C."/>
        </authorList>
    </citation>
    <scope>NUCLEOTIDE SEQUENCE [LARGE SCALE GENOMIC DNA]</scope>
    <source>
        <strain evidence="1 2">JCM 4255</strain>
    </source>
</reference>
<evidence type="ECO:0000313" key="1">
    <source>
        <dbReference type="EMBL" id="BCL25065.1"/>
    </source>
</evidence>
<sequence>MLAELVGALLEDAGEAHRVAAHTTHDQLGIVLKRVLLRRDRPGAEGQLLLLPEVFDERAAAGDVRLDVEGDVLVLEALGGDGGVVLRGLEAPASYAWPKACLCPFVGTHEERNGTLRSRL</sequence>